<evidence type="ECO:0000256" key="1">
    <source>
        <dbReference type="ARBA" id="ARBA00009986"/>
    </source>
</evidence>
<dbReference type="EMBL" id="AUNC01000001">
    <property type="protein sequence ID" value="KEO59789.1"/>
    <property type="molecule type" value="Genomic_DNA"/>
</dbReference>
<dbReference type="Pfam" id="PF00171">
    <property type="entry name" value="Aldedh"/>
    <property type="match status" value="1"/>
</dbReference>
<evidence type="ECO:0000256" key="2">
    <source>
        <dbReference type="ARBA" id="ARBA00023002"/>
    </source>
</evidence>
<dbReference type="Gene3D" id="3.40.605.10">
    <property type="entry name" value="Aldehyde Dehydrogenase, Chain A, domain 1"/>
    <property type="match status" value="1"/>
</dbReference>
<dbReference type="InterPro" id="IPR016161">
    <property type="entry name" value="Ald_DH/histidinol_DH"/>
</dbReference>
<dbReference type="SUPFAM" id="SSF53720">
    <property type="entry name" value="ALDH-like"/>
    <property type="match status" value="1"/>
</dbReference>
<dbReference type="Gene3D" id="3.40.309.10">
    <property type="entry name" value="Aldehyde Dehydrogenase, Chain A, domain 2"/>
    <property type="match status" value="1"/>
</dbReference>
<evidence type="ECO:0000313" key="5">
    <source>
        <dbReference type="Proteomes" id="UP000027463"/>
    </source>
</evidence>
<dbReference type="PANTHER" id="PTHR43353">
    <property type="entry name" value="SUCCINATE-SEMIALDEHYDE DEHYDROGENASE, MITOCHONDRIAL"/>
    <property type="match status" value="1"/>
</dbReference>
<name>A0ABR4TUP9_9PROT</name>
<comment type="similarity">
    <text evidence="1">Belongs to the aldehyde dehydrogenase family.</text>
</comment>
<dbReference type="InterPro" id="IPR015590">
    <property type="entry name" value="Aldehyde_DH_dom"/>
</dbReference>
<evidence type="ECO:0000313" key="4">
    <source>
        <dbReference type="EMBL" id="KEO59789.1"/>
    </source>
</evidence>
<keyword evidence="5" id="KW-1185">Reference proteome</keyword>
<accession>A0ABR4TUP9</accession>
<gene>
    <name evidence="4" type="ORF">SMB34_02020</name>
</gene>
<comment type="caution">
    <text evidence="4">The sequence shown here is derived from an EMBL/GenBank/DDBJ whole genome shotgun (WGS) entry which is preliminary data.</text>
</comment>
<evidence type="ECO:0000259" key="3">
    <source>
        <dbReference type="Pfam" id="PF00171"/>
    </source>
</evidence>
<dbReference type="InterPro" id="IPR050740">
    <property type="entry name" value="Aldehyde_DH_Superfamily"/>
</dbReference>
<organism evidence="4 5">
    <name type="scientific">Thalassospira permensis NBRC 106175</name>
    <dbReference type="NCBI Taxonomy" id="1353532"/>
    <lineage>
        <taxon>Bacteria</taxon>
        <taxon>Pseudomonadati</taxon>
        <taxon>Pseudomonadota</taxon>
        <taxon>Alphaproteobacteria</taxon>
        <taxon>Rhodospirillales</taxon>
        <taxon>Thalassospiraceae</taxon>
        <taxon>Thalassospira</taxon>
    </lineage>
</organism>
<dbReference type="CDD" id="cd07120">
    <property type="entry name" value="ALDH_PsfA-ACA09737"/>
    <property type="match status" value="1"/>
</dbReference>
<proteinExistence type="inferred from homology"/>
<keyword evidence="2" id="KW-0560">Oxidoreductase</keyword>
<feature type="domain" description="Aldehyde dehydrogenase" evidence="3">
    <location>
        <begin position="37"/>
        <end position="494"/>
    </location>
</feature>
<reference evidence="4 5" key="1">
    <citation type="submission" date="2013-07" db="EMBL/GenBank/DDBJ databases">
        <title>Thalassospira permensis NBRC 106175 Genome Sequencing.</title>
        <authorList>
            <person name="Lai Q."/>
            <person name="Shao Z."/>
        </authorList>
    </citation>
    <scope>NUCLEOTIDE SEQUENCE [LARGE SCALE GENOMIC DNA]</scope>
    <source>
        <strain evidence="4 5">NBRC 106175</strain>
    </source>
</reference>
<protein>
    <submittedName>
        <fullName evidence="4">Aldehyde dehydrogenase</fullName>
    </submittedName>
</protein>
<dbReference type="PANTHER" id="PTHR43353:SF5">
    <property type="entry name" value="SUCCINATE-SEMIALDEHYDE DEHYDROGENASE, MITOCHONDRIAL"/>
    <property type="match status" value="1"/>
</dbReference>
<dbReference type="InterPro" id="IPR016162">
    <property type="entry name" value="Ald_DH_N"/>
</dbReference>
<dbReference type="InterPro" id="IPR016163">
    <property type="entry name" value="Ald_DH_C"/>
</dbReference>
<dbReference type="Proteomes" id="UP000027463">
    <property type="component" value="Unassembled WGS sequence"/>
</dbReference>
<sequence length="503" mass="53523">MTNNDNKVAINAPGKSGMTVQATAFNWINGVQTNDGELKPSIDPATYDTIGYYPDNGLEAAKTAVAAASKAFKETTWACDHELRAHVLNQLAAAFERNRDRLIEILSLENGKVKVEAAFEVDMIPSKLRYSAATALLESGRAVTPKPGSLSVILKQPMGVAGVIAPWNSPAVLTIRSLAPALAAGCTAVIKLPAQIAQAASVMAEIMAEAEDLPNGVINLFFESGPEGSAYLVESPDVPAISFTGSTGTGRAICAIGAKRMKRFGMELGGKTPVILFDDADIDAALPVIEKALTVFSGQFCMTGSRLLVQEGIFEHVRDALAQQLTDVKVGPASDPSSDMGPLIDRENVLRVDEVVKNAISEGANVIVRGGPVCAGPLAKGAFFRPALLEVNDNSLSILQEETFGPVLTIQRFHDEAEAIQLANDSEFGLAASVWTRDVDRPLKVAQALEAGTIWINDWAKVYDNTEEGGFKQSGLGRLNGLAALDDFIEYKHIALKPGLHRG</sequence>